<dbReference type="InterPro" id="IPR006905">
    <property type="entry name" value="Flavin_halogenase"/>
</dbReference>
<feature type="compositionally biased region" description="Polar residues" evidence="4">
    <location>
        <begin position="147"/>
        <end position="157"/>
    </location>
</feature>
<keyword evidence="6" id="KW-1185">Reference proteome</keyword>
<dbReference type="PANTHER" id="PTHR43747">
    <property type="entry name" value="FAD-BINDING PROTEIN"/>
    <property type="match status" value="1"/>
</dbReference>
<dbReference type="GO" id="GO:0004497">
    <property type="term" value="F:monooxygenase activity"/>
    <property type="evidence" value="ECO:0007669"/>
    <property type="project" value="UniProtKB-KW"/>
</dbReference>
<keyword evidence="2" id="KW-0560">Oxidoreductase</keyword>
<dbReference type="Pfam" id="PF04820">
    <property type="entry name" value="Trp_halogenase"/>
    <property type="match status" value="2"/>
</dbReference>
<dbReference type="InterPro" id="IPR050816">
    <property type="entry name" value="Flavin-dep_Halogenase_NPB"/>
</dbReference>
<evidence type="ECO:0000313" key="5">
    <source>
        <dbReference type="EMBL" id="ESZ96411.1"/>
    </source>
</evidence>
<gene>
    <name evidence="5" type="ORF">SBOR_3243</name>
</gene>
<keyword evidence="3" id="KW-0503">Monooxygenase</keyword>
<dbReference type="Proteomes" id="UP000019487">
    <property type="component" value="Unassembled WGS sequence"/>
</dbReference>
<accession>W9CKP0</accession>
<dbReference type="EMBL" id="AYSA01000138">
    <property type="protein sequence ID" value="ESZ96411.1"/>
    <property type="molecule type" value="Genomic_DNA"/>
</dbReference>
<sequence length="568" mass="62619">MMHHHKIPEECSVLVVGGGPGGSYAAAALAREGIDTVLLEADVFPRYHIGESMLASIRHFLRFIDLDETFKNHGFTKKVGAAFKLTEKREGYTDFIAAGGPENYAWNVIRSEADELMFKHAGNCGVKNFDGVKVTAVNFIPSISTDPSPLRTDTSEPNPGRPISATWSKKDGSSGTIRFEYIVDASGRAGLMNTKYMKNRNYNKGLKNVASWGYWKGAAKYAIGTDRNNSPYFEALRDESGWCWMIPLHDGTTSVGIVMNQDVSMSKKQAMNSPSTKDFYLESLKQAPQILEFLSKASLETDIKAASDYSYSASSYAMPYCRIVGDAGCFIDPYFSSGVHLALTGALSAAMTICAAKKGDCSEEMAGSWHSKKVSEGYNRFLLVVLSAYKQIRKQDEPVLSDFDEDGFDLAFSFFRPIIQGTADVSNKLTQKELKKSVDFCLNAFQPTTEEQRDAVMSKLDMAPPTNSSTMDPKTHEQTLVLTEKLTEEETRVMKHIRARQMMKTEDTMSIDNFSTDTIMGLAPVMQRGSLGLRVSDGKSGGKKEVLDVFAAVKREDGKGEQGSIRAC</sequence>
<evidence type="ECO:0000256" key="2">
    <source>
        <dbReference type="ARBA" id="ARBA00023002"/>
    </source>
</evidence>
<dbReference type="InterPro" id="IPR036188">
    <property type="entry name" value="FAD/NAD-bd_sf"/>
</dbReference>
<dbReference type="PRINTS" id="PR00420">
    <property type="entry name" value="RNGMNOXGNASE"/>
</dbReference>
<comment type="caution">
    <text evidence="5">The sequence shown here is derived from an EMBL/GenBank/DDBJ whole genome shotgun (WGS) entry which is preliminary data.</text>
</comment>
<evidence type="ECO:0000256" key="4">
    <source>
        <dbReference type="SAM" id="MobiDB-lite"/>
    </source>
</evidence>
<protein>
    <submittedName>
        <fullName evidence="5">Non-heme halogenase</fullName>
    </submittedName>
</protein>
<dbReference type="AlphaFoldDB" id="W9CKP0"/>
<dbReference type="OrthoDB" id="3340390at2759"/>
<evidence type="ECO:0000313" key="6">
    <source>
        <dbReference type="Proteomes" id="UP000019487"/>
    </source>
</evidence>
<organism evidence="5 6">
    <name type="scientific">Sclerotinia borealis (strain F-4128)</name>
    <dbReference type="NCBI Taxonomy" id="1432307"/>
    <lineage>
        <taxon>Eukaryota</taxon>
        <taxon>Fungi</taxon>
        <taxon>Dikarya</taxon>
        <taxon>Ascomycota</taxon>
        <taxon>Pezizomycotina</taxon>
        <taxon>Leotiomycetes</taxon>
        <taxon>Helotiales</taxon>
        <taxon>Sclerotiniaceae</taxon>
        <taxon>Sclerotinia</taxon>
    </lineage>
</organism>
<dbReference type="Gene3D" id="3.50.50.60">
    <property type="entry name" value="FAD/NAD(P)-binding domain"/>
    <property type="match status" value="1"/>
</dbReference>
<name>W9CKP0_SCLBF</name>
<proteinExistence type="inferred from homology"/>
<dbReference type="PANTHER" id="PTHR43747:SF5">
    <property type="entry name" value="FAD-BINDING DOMAIN-CONTAINING PROTEIN"/>
    <property type="match status" value="1"/>
</dbReference>
<evidence type="ECO:0000256" key="1">
    <source>
        <dbReference type="ARBA" id="ARBA00005706"/>
    </source>
</evidence>
<feature type="region of interest" description="Disordered" evidence="4">
    <location>
        <begin position="147"/>
        <end position="169"/>
    </location>
</feature>
<reference evidence="5 6" key="1">
    <citation type="journal article" date="2014" name="Genome Announc.">
        <title>Draft genome sequence of Sclerotinia borealis, a psychrophilic plant pathogenic fungus.</title>
        <authorList>
            <person name="Mardanov A.V."/>
            <person name="Beletsky A.V."/>
            <person name="Kadnikov V.V."/>
            <person name="Ignatov A.N."/>
            <person name="Ravin N.V."/>
        </authorList>
    </citation>
    <scope>NUCLEOTIDE SEQUENCE [LARGE SCALE GENOMIC DNA]</scope>
    <source>
        <strain evidence="6">F-4157</strain>
    </source>
</reference>
<evidence type="ECO:0000256" key="3">
    <source>
        <dbReference type="ARBA" id="ARBA00023033"/>
    </source>
</evidence>
<comment type="similarity">
    <text evidence="1">Belongs to the flavin-dependent halogenase family.</text>
</comment>
<dbReference type="HOGENOM" id="CLU_024648_4_2_1"/>
<dbReference type="SUPFAM" id="SSF51905">
    <property type="entry name" value="FAD/NAD(P)-binding domain"/>
    <property type="match status" value="1"/>
</dbReference>